<dbReference type="Pfam" id="PF04480">
    <property type="entry name" value="DUF559"/>
    <property type="match status" value="1"/>
</dbReference>
<keyword evidence="3" id="KW-1185">Reference proteome</keyword>
<protein>
    <submittedName>
        <fullName evidence="2">DUF559 domain-containing protein</fullName>
    </submittedName>
</protein>
<evidence type="ECO:0000313" key="3">
    <source>
        <dbReference type="Proteomes" id="UP001595904"/>
    </source>
</evidence>
<dbReference type="Proteomes" id="UP001595904">
    <property type="component" value="Unassembled WGS sequence"/>
</dbReference>
<reference evidence="3" key="1">
    <citation type="journal article" date="2019" name="Int. J. Syst. Evol. Microbiol.">
        <title>The Global Catalogue of Microorganisms (GCM) 10K type strain sequencing project: providing services to taxonomists for standard genome sequencing and annotation.</title>
        <authorList>
            <consortium name="The Broad Institute Genomics Platform"/>
            <consortium name="The Broad Institute Genome Sequencing Center for Infectious Disease"/>
            <person name="Wu L."/>
            <person name="Ma J."/>
        </authorList>
    </citation>
    <scope>NUCLEOTIDE SEQUENCE [LARGE SCALE GENOMIC DNA]</scope>
    <source>
        <strain evidence="3">CGMCC 1.10759</strain>
    </source>
</reference>
<gene>
    <name evidence="2" type="ORF">ACFPN2_14875</name>
</gene>
<accession>A0ABV8SV02</accession>
<comment type="caution">
    <text evidence="2">The sequence shown here is derived from an EMBL/GenBank/DDBJ whole genome shotgun (WGS) entry which is preliminary data.</text>
</comment>
<dbReference type="RefSeq" id="WP_380597818.1">
    <property type="nucleotide sequence ID" value="NZ_JBHSDU010000003.1"/>
</dbReference>
<name>A0ABV8SV02_9GAMM</name>
<evidence type="ECO:0000259" key="1">
    <source>
        <dbReference type="Pfam" id="PF04480"/>
    </source>
</evidence>
<feature type="domain" description="DUF559" evidence="1">
    <location>
        <begin position="13"/>
        <end position="93"/>
    </location>
</feature>
<dbReference type="EMBL" id="JBHSDU010000003">
    <property type="protein sequence ID" value="MFC4310374.1"/>
    <property type="molecule type" value="Genomic_DNA"/>
</dbReference>
<sequence>MLTKDFKDRSEAHALAELLAARELREYPLTRHCEIGPFVVEYLFAEQALVVELQPSDTRLKFLTEMGYDVLAVDPRELVRHPRRVLGRLRAALRG</sequence>
<evidence type="ECO:0000313" key="2">
    <source>
        <dbReference type="EMBL" id="MFC4310374.1"/>
    </source>
</evidence>
<proteinExistence type="predicted"/>
<organism evidence="2 3">
    <name type="scientific">Steroidobacter flavus</name>
    <dbReference type="NCBI Taxonomy" id="1842136"/>
    <lineage>
        <taxon>Bacteria</taxon>
        <taxon>Pseudomonadati</taxon>
        <taxon>Pseudomonadota</taxon>
        <taxon>Gammaproteobacteria</taxon>
        <taxon>Steroidobacterales</taxon>
        <taxon>Steroidobacteraceae</taxon>
        <taxon>Steroidobacter</taxon>
    </lineage>
</organism>
<dbReference type="InterPro" id="IPR007569">
    <property type="entry name" value="DUF559"/>
</dbReference>